<dbReference type="InterPro" id="IPR036282">
    <property type="entry name" value="Glutathione-S-Trfase_C_sf"/>
</dbReference>
<dbReference type="SUPFAM" id="SSF47616">
    <property type="entry name" value="GST C-terminal domain-like"/>
    <property type="match status" value="1"/>
</dbReference>
<accession>A0A164P5Y0</accession>
<sequence length="296" mass="32879">MSIPAPQLVQSLFAKFPLYTHPAVQRPRQKNSHSSSPCLWIVPPPPGSSPISADVNCVKHQAYVVLNGLQTGPEKSRVRLRWDISEDGAIDCLLPNLALPNGEVLGSKAIPAWVHARVKENEKSLEGEGELDSEWDDGFEDEKTRDEMRAWVEVMEGPVKAALAAYAPPPTLVESLTSWMSPRRAKDDLAVVSPLNKLSTAGLSALYSWNWTSISPSENTLEEFKEAIKTLADRLGNDKWLLGSLKPTSLDAVVFAYLHVLLKAGPEDLRLEVWQYANLVAWEIHVRLLVEKAFKQ</sequence>
<keyword evidence="3" id="KW-1185">Reference proteome</keyword>
<organism evidence="2 3">
    <name type="scientific">Sistotremastrum niveocremeum HHB9708</name>
    <dbReference type="NCBI Taxonomy" id="1314777"/>
    <lineage>
        <taxon>Eukaryota</taxon>
        <taxon>Fungi</taxon>
        <taxon>Dikarya</taxon>
        <taxon>Basidiomycota</taxon>
        <taxon>Agaricomycotina</taxon>
        <taxon>Agaricomycetes</taxon>
        <taxon>Sistotremastrales</taxon>
        <taxon>Sistotremastraceae</taxon>
        <taxon>Sertulicium</taxon>
        <taxon>Sertulicium niveocremeum</taxon>
    </lineage>
</organism>
<evidence type="ECO:0000259" key="1">
    <source>
        <dbReference type="Pfam" id="PF17171"/>
    </source>
</evidence>
<dbReference type="AlphaFoldDB" id="A0A164P5Y0"/>
<dbReference type="OrthoDB" id="198787at2759"/>
<dbReference type="CDD" id="cd03193">
    <property type="entry name" value="GST_C_Metaxin"/>
    <property type="match status" value="1"/>
</dbReference>
<protein>
    <recommendedName>
        <fullName evidence="1">Metaxin glutathione S-transferase domain-containing protein</fullName>
    </recommendedName>
</protein>
<dbReference type="InterPro" id="IPR033468">
    <property type="entry name" value="Metaxin_GST"/>
</dbReference>
<reference evidence="2 3" key="1">
    <citation type="journal article" date="2016" name="Mol. Biol. Evol.">
        <title>Comparative Genomics of Early-Diverging Mushroom-Forming Fungi Provides Insights into the Origins of Lignocellulose Decay Capabilities.</title>
        <authorList>
            <person name="Nagy L.G."/>
            <person name="Riley R."/>
            <person name="Tritt A."/>
            <person name="Adam C."/>
            <person name="Daum C."/>
            <person name="Floudas D."/>
            <person name="Sun H."/>
            <person name="Yadav J.S."/>
            <person name="Pangilinan J."/>
            <person name="Larsson K.H."/>
            <person name="Matsuura K."/>
            <person name="Barry K."/>
            <person name="Labutti K."/>
            <person name="Kuo R."/>
            <person name="Ohm R.A."/>
            <person name="Bhattacharya S.S."/>
            <person name="Shirouzu T."/>
            <person name="Yoshinaga Y."/>
            <person name="Martin F.M."/>
            <person name="Grigoriev I.V."/>
            <person name="Hibbett D.S."/>
        </authorList>
    </citation>
    <scope>NUCLEOTIDE SEQUENCE [LARGE SCALE GENOMIC DNA]</scope>
    <source>
        <strain evidence="2 3">HHB9708</strain>
    </source>
</reference>
<dbReference type="STRING" id="1314777.A0A164P5Y0"/>
<feature type="domain" description="Metaxin glutathione S-transferase" evidence="1">
    <location>
        <begin position="225"/>
        <end position="282"/>
    </location>
</feature>
<gene>
    <name evidence="2" type="ORF">SISNIDRAFT_490193</name>
</gene>
<evidence type="ECO:0000313" key="3">
    <source>
        <dbReference type="Proteomes" id="UP000076722"/>
    </source>
</evidence>
<dbReference type="Pfam" id="PF17171">
    <property type="entry name" value="GST_C_6"/>
    <property type="match status" value="1"/>
</dbReference>
<dbReference type="EMBL" id="KV419437">
    <property type="protein sequence ID" value="KZS88396.1"/>
    <property type="molecule type" value="Genomic_DNA"/>
</dbReference>
<proteinExistence type="predicted"/>
<name>A0A164P5Y0_9AGAM</name>
<evidence type="ECO:0000313" key="2">
    <source>
        <dbReference type="EMBL" id="KZS88396.1"/>
    </source>
</evidence>
<dbReference type="Proteomes" id="UP000076722">
    <property type="component" value="Unassembled WGS sequence"/>
</dbReference>